<evidence type="ECO:0000256" key="5">
    <source>
        <dbReference type="ARBA" id="ARBA00023136"/>
    </source>
</evidence>
<keyword evidence="2" id="KW-1003">Cell membrane</keyword>
<feature type="transmembrane region" description="Helical" evidence="6">
    <location>
        <begin position="373"/>
        <end position="395"/>
    </location>
</feature>
<reference evidence="9" key="1">
    <citation type="submission" date="2019-07" db="EMBL/GenBank/DDBJ databases">
        <title>Arthrobacter KR32 sp. nov., isolated from mountain cheese made of cows milk.</title>
        <authorList>
            <person name="Flegler A."/>
        </authorList>
    </citation>
    <scope>NUCLEOTIDE SEQUENCE [LARGE SCALE GENOMIC DNA]</scope>
    <source>
        <strain evidence="9">KR32</strain>
    </source>
</reference>
<feature type="transmembrane region" description="Helical" evidence="6">
    <location>
        <begin position="115"/>
        <end position="134"/>
    </location>
</feature>
<feature type="transmembrane region" description="Helical" evidence="6">
    <location>
        <begin position="154"/>
        <end position="174"/>
    </location>
</feature>
<dbReference type="EMBL" id="VJXX01000001">
    <property type="protein sequence ID" value="MPY10363.1"/>
    <property type="molecule type" value="Genomic_DNA"/>
</dbReference>
<evidence type="ECO:0000256" key="1">
    <source>
        <dbReference type="ARBA" id="ARBA00004651"/>
    </source>
</evidence>
<dbReference type="GO" id="GO:0005886">
    <property type="term" value="C:plasma membrane"/>
    <property type="evidence" value="ECO:0007669"/>
    <property type="project" value="UniProtKB-SubCell"/>
</dbReference>
<dbReference type="OrthoDB" id="5118998at2"/>
<keyword evidence="4 6" id="KW-1133">Transmembrane helix</keyword>
<organism evidence="8 9">
    <name type="scientific">Arthrobacter bussei</name>
    <dbReference type="NCBI Taxonomy" id="2594179"/>
    <lineage>
        <taxon>Bacteria</taxon>
        <taxon>Bacillati</taxon>
        <taxon>Actinomycetota</taxon>
        <taxon>Actinomycetes</taxon>
        <taxon>Micrococcales</taxon>
        <taxon>Micrococcaceae</taxon>
        <taxon>Arthrobacter</taxon>
    </lineage>
</organism>
<evidence type="ECO:0000256" key="4">
    <source>
        <dbReference type="ARBA" id="ARBA00022989"/>
    </source>
</evidence>
<keyword evidence="3 6" id="KW-0812">Transmembrane</keyword>
<dbReference type="InterPro" id="IPR003838">
    <property type="entry name" value="ABC3_permease_C"/>
</dbReference>
<protein>
    <submittedName>
        <fullName evidence="8">Permease</fullName>
    </submittedName>
</protein>
<proteinExistence type="predicted"/>
<accession>A0A7X1NPA8</accession>
<evidence type="ECO:0000313" key="9">
    <source>
        <dbReference type="Proteomes" id="UP000326464"/>
    </source>
</evidence>
<feature type="transmembrane region" description="Helical" evidence="6">
    <location>
        <begin position="28"/>
        <end position="49"/>
    </location>
</feature>
<feature type="transmembrane region" description="Helical" evidence="6">
    <location>
        <begin position="401"/>
        <end position="425"/>
    </location>
</feature>
<feature type="transmembrane region" description="Helical" evidence="6">
    <location>
        <begin position="56"/>
        <end position="80"/>
    </location>
</feature>
<dbReference type="AlphaFoldDB" id="A0A7X1NPA8"/>
<evidence type="ECO:0000259" key="7">
    <source>
        <dbReference type="Pfam" id="PF02687"/>
    </source>
</evidence>
<keyword evidence="9" id="KW-1185">Reference proteome</keyword>
<sequence>MRVAVRLAWLLAKPSANGLSSSVLPVTAFAFVTALLLTVVAGGLAFLQWQDETGQLYLALAAIATSLLVVPLMTLGGSAARLSARRRDGRLATLRLLGAPSGTVAVMTVAESMMLAAVGALAGIVGHLLLLPLVQLIPFRGEALGGAVWMGPGPVALVALGIVALAALSAVLGLRRIVISPLGVRTRQQVPKLHWWRAVVAVCVIAVVSVVMGNLGGAQDFATVVVVLAVGFGGALGVLNLIGPWAIGVVARRQARSARSLERLLAARQILDSPKAAWRQVSGVAMTCFVAVFAGTGAALMNAAGPLEGSERFLGDDVRTGVLITIVASFLMVACSAGITQASLLLDRRDLYVGLDRLGMPTGTMEASRTRAVLLPLLVVSIGSAATAVVVVLPLAGMALIVAPLSVAVILGCLAAGVGLVVLGLRATRPVLSHVLRNPAAAL</sequence>
<comment type="caution">
    <text evidence="8">The sequence shown here is derived from an EMBL/GenBank/DDBJ whole genome shotgun (WGS) entry which is preliminary data.</text>
</comment>
<feature type="transmembrane region" description="Helical" evidence="6">
    <location>
        <begin position="321"/>
        <end position="346"/>
    </location>
</feature>
<evidence type="ECO:0000256" key="3">
    <source>
        <dbReference type="ARBA" id="ARBA00022692"/>
    </source>
</evidence>
<feature type="transmembrane region" description="Helical" evidence="6">
    <location>
        <begin position="221"/>
        <end position="251"/>
    </location>
</feature>
<feature type="transmembrane region" description="Helical" evidence="6">
    <location>
        <begin position="281"/>
        <end position="301"/>
    </location>
</feature>
<evidence type="ECO:0000313" key="8">
    <source>
        <dbReference type="EMBL" id="MPY10363.1"/>
    </source>
</evidence>
<keyword evidence="5 6" id="KW-0472">Membrane</keyword>
<name>A0A7X1NPA8_9MICC</name>
<dbReference type="Proteomes" id="UP000326464">
    <property type="component" value="Unassembled WGS sequence"/>
</dbReference>
<dbReference type="Pfam" id="PF02687">
    <property type="entry name" value="FtsX"/>
    <property type="match status" value="1"/>
</dbReference>
<comment type="subcellular location">
    <subcellularLocation>
        <location evidence="1">Cell membrane</location>
        <topology evidence="1">Multi-pass membrane protein</topology>
    </subcellularLocation>
</comment>
<feature type="domain" description="ABC3 transporter permease C-terminal" evidence="7">
    <location>
        <begin position="81"/>
        <end position="178"/>
    </location>
</feature>
<gene>
    <name evidence="8" type="ORF">FNH21_06455</name>
</gene>
<evidence type="ECO:0000256" key="6">
    <source>
        <dbReference type="SAM" id="Phobius"/>
    </source>
</evidence>
<evidence type="ECO:0000256" key="2">
    <source>
        <dbReference type="ARBA" id="ARBA00022475"/>
    </source>
</evidence>
<feature type="transmembrane region" description="Helical" evidence="6">
    <location>
        <begin position="195"/>
        <end position="215"/>
    </location>
</feature>